<dbReference type="PANTHER" id="PTHR11076">
    <property type="entry name" value="DNA REPAIR POLYMERASE UMUC / TRANSFERASE FAMILY MEMBER"/>
    <property type="match status" value="1"/>
</dbReference>
<evidence type="ECO:0000256" key="3">
    <source>
        <dbReference type="ARBA" id="ARBA00023199"/>
    </source>
</evidence>
<dbReference type="Gene3D" id="3.40.1170.60">
    <property type="match status" value="1"/>
</dbReference>
<dbReference type="PROSITE" id="PS50173">
    <property type="entry name" value="UMUC"/>
    <property type="match status" value="1"/>
</dbReference>
<dbReference type="Gene3D" id="3.30.70.270">
    <property type="match status" value="1"/>
</dbReference>
<gene>
    <name evidence="8" type="ORF">ACFFPI_07610</name>
</gene>
<dbReference type="Pfam" id="PF13438">
    <property type="entry name" value="DUF4113"/>
    <property type="match status" value="1"/>
</dbReference>
<dbReference type="InterPro" id="IPR050116">
    <property type="entry name" value="DNA_polymerase-Y"/>
</dbReference>
<name>A0ABV5UND7_9MICC</name>
<protein>
    <submittedName>
        <fullName evidence="8">Y-family DNA polymerase</fullName>
    </submittedName>
</protein>
<organism evidence="8 9">
    <name type="scientific">Arthrobacter methylotrophus</name>
    <dbReference type="NCBI Taxonomy" id="121291"/>
    <lineage>
        <taxon>Bacteria</taxon>
        <taxon>Bacillati</taxon>
        <taxon>Actinomycetota</taxon>
        <taxon>Actinomycetes</taxon>
        <taxon>Micrococcales</taxon>
        <taxon>Micrococcaceae</taxon>
        <taxon>Arthrobacter</taxon>
    </lineage>
</organism>
<dbReference type="InterPro" id="IPR025188">
    <property type="entry name" value="DUF4113"/>
</dbReference>
<evidence type="ECO:0000256" key="1">
    <source>
        <dbReference type="ARBA" id="ARBA00010945"/>
    </source>
</evidence>
<dbReference type="Pfam" id="PF00817">
    <property type="entry name" value="IMS"/>
    <property type="match status" value="1"/>
</dbReference>
<dbReference type="EMBL" id="JBHMBH010000019">
    <property type="protein sequence ID" value="MFB9714022.1"/>
    <property type="molecule type" value="Genomic_DNA"/>
</dbReference>
<proteinExistence type="inferred from homology"/>
<evidence type="ECO:0000256" key="6">
    <source>
        <dbReference type="ARBA" id="ARBA00025589"/>
    </source>
</evidence>
<dbReference type="InterPro" id="IPR001126">
    <property type="entry name" value="UmuC"/>
</dbReference>
<keyword evidence="3" id="KW-0741">SOS mutagenesis</keyword>
<keyword evidence="5" id="KW-0742">SOS response</keyword>
<dbReference type="PANTHER" id="PTHR11076:SF34">
    <property type="entry name" value="PROTEIN UMUC"/>
    <property type="match status" value="1"/>
</dbReference>
<sequence length="432" mass="46591">MQGHPGGKVDRVALVDVNSFYVSCERVFDPSLEGKPVVVLSNNDGCVVARSNEAKALGIDNGDPWFKLAADAKRTGLIHRSSNYELYGDLSSRVMELLGRFSYLIEVYSIDEAFVSLRGTPEDLLKVGREIKAAVAKNIGLPVCVGIAPTKTLAKFVNRVAKQNPALEGVCSWDTLPPDHAETIMSRVPVTGIWGIAGRLGKKLNAMGIFTIADLKAADPVAMRKKFSVLMQRTIMELNGIPCIPLETEIATKQQLIFSRSFSTPVTTASRMHEVMAIYAQQAAIRLAKDHQQAKIMSCFAGTSYFNEKFSSFPSATVNLAAPTADPVLLTKAAVGALEHSIVDGIPYARAGVMLTDLSPAGAAPQLPVFATAHEEKHIGALLGDVMDRFGVSSIGLGRAGMAEAPDWGMKRKAMSPRYTTEWDELPLVKAS</sequence>
<comment type="caution">
    <text evidence="8">The sequence shown here is derived from an EMBL/GenBank/DDBJ whole genome shotgun (WGS) entry which is preliminary data.</text>
</comment>
<evidence type="ECO:0000313" key="9">
    <source>
        <dbReference type="Proteomes" id="UP001589536"/>
    </source>
</evidence>
<dbReference type="CDD" id="cd01700">
    <property type="entry name" value="PolY_Pol_V_umuC"/>
    <property type="match status" value="1"/>
</dbReference>
<feature type="domain" description="UmuC" evidence="7">
    <location>
        <begin position="12"/>
        <end position="197"/>
    </location>
</feature>
<dbReference type="Proteomes" id="UP001589536">
    <property type="component" value="Unassembled WGS sequence"/>
</dbReference>
<keyword evidence="9" id="KW-1185">Reference proteome</keyword>
<evidence type="ECO:0000259" key="7">
    <source>
        <dbReference type="PROSITE" id="PS50173"/>
    </source>
</evidence>
<dbReference type="InterPro" id="IPR043128">
    <property type="entry name" value="Rev_trsase/Diguanyl_cyclase"/>
</dbReference>
<accession>A0ABV5UND7</accession>
<dbReference type="Pfam" id="PF11799">
    <property type="entry name" value="IMS_C"/>
    <property type="match status" value="1"/>
</dbReference>
<evidence type="ECO:0000256" key="4">
    <source>
        <dbReference type="ARBA" id="ARBA00023204"/>
    </source>
</evidence>
<dbReference type="SUPFAM" id="SSF56672">
    <property type="entry name" value="DNA/RNA polymerases"/>
    <property type="match status" value="1"/>
</dbReference>
<reference evidence="8 9" key="1">
    <citation type="submission" date="2024-09" db="EMBL/GenBank/DDBJ databases">
        <authorList>
            <person name="Sun Q."/>
            <person name="Mori K."/>
        </authorList>
    </citation>
    <scope>NUCLEOTIDE SEQUENCE [LARGE SCALE GENOMIC DNA]</scope>
    <source>
        <strain evidence="8 9">JCM 13519</strain>
    </source>
</reference>
<comment type="function">
    <text evidence="6">Poorly processive, error-prone DNA polymerase involved in untargeted mutagenesis. Copies undamaged DNA at stalled replication forks, which arise in vivo from mismatched or misaligned primer ends. These misaligned primers can be extended by PolIV. Exhibits no 3'-5' exonuclease (proofreading) activity. May be involved in translesional synthesis, in conjunction with the beta clamp from PolIII.</text>
</comment>
<evidence type="ECO:0000313" key="8">
    <source>
        <dbReference type="EMBL" id="MFB9714022.1"/>
    </source>
</evidence>
<keyword evidence="2" id="KW-0227">DNA damage</keyword>
<evidence type="ECO:0000256" key="5">
    <source>
        <dbReference type="ARBA" id="ARBA00023236"/>
    </source>
</evidence>
<dbReference type="InterPro" id="IPR017961">
    <property type="entry name" value="DNA_pol_Y-fam_little_finger"/>
</dbReference>
<dbReference type="InterPro" id="IPR043502">
    <property type="entry name" value="DNA/RNA_pol_sf"/>
</dbReference>
<comment type="similarity">
    <text evidence="1">Belongs to the DNA polymerase type-Y family.</text>
</comment>
<keyword evidence="4" id="KW-0234">DNA repair</keyword>
<dbReference type="Gene3D" id="1.10.150.20">
    <property type="entry name" value="5' to 3' exonuclease, C-terminal subdomain"/>
    <property type="match status" value="1"/>
</dbReference>
<dbReference type="RefSeq" id="WP_345042813.1">
    <property type="nucleotide sequence ID" value="NZ_BAABED010000001.1"/>
</dbReference>
<evidence type="ECO:0000256" key="2">
    <source>
        <dbReference type="ARBA" id="ARBA00022763"/>
    </source>
</evidence>